<reference evidence="2 3" key="1">
    <citation type="journal article" date="2019" name="Int. J. Syst. Evol. Microbiol.">
        <title>The Global Catalogue of Microorganisms (GCM) 10K type strain sequencing project: providing services to taxonomists for standard genome sequencing and annotation.</title>
        <authorList>
            <consortium name="The Broad Institute Genomics Platform"/>
            <consortium name="The Broad Institute Genome Sequencing Center for Infectious Disease"/>
            <person name="Wu L."/>
            <person name="Ma J."/>
        </authorList>
    </citation>
    <scope>NUCLEOTIDE SEQUENCE [LARGE SCALE GENOMIC DNA]</scope>
    <source>
        <strain evidence="2 3">JCM 4788</strain>
    </source>
</reference>
<dbReference type="EMBL" id="BAAABX010000003">
    <property type="protein sequence ID" value="GAA0384907.1"/>
    <property type="molecule type" value="Genomic_DNA"/>
</dbReference>
<feature type="compositionally biased region" description="Gly residues" evidence="1">
    <location>
        <begin position="1"/>
        <end position="15"/>
    </location>
</feature>
<protein>
    <submittedName>
        <fullName evidence="2">Uncharacterized protein</fullName>
    </submittedName>
</protein>
<accession>A0ABN0Y7B1</accession>
<keyword evidence="3" id="KW-1185">Reference proteome</keyword>
<proteinExistence type="predicted"/>
<sequence>MEAGAAEGGAEGGVVDGDDGPEAGLAVLAEHDLLMTAEVRAEEGVQHALGFGGGTYVSHGGDSICLAVVALRGWRRARLARE</sequence>
<organism evidence="2 3">
    <name type="scientific">Streptomyces luteireticuli</name>
    <dbReference type="NCBI Taxonomy" id="173858"/>
    <lineage>
        <taxon>Bacteria</taxon>
        <taxon>Bacillati</taxon>
        <taxon>Actinomycetota</taxon>
        <taxon>Actinomycetes</taxon>
        <taxon>Kitasatosporales</taxon>
        <taxon>Streptomycetaceae</taxon>
        <taxon>Streptomyces</taxon>
    </lineage>
</organism>
<feature type="region of interest" description="Disordered" evidence="1">
    <location>
        <begin position="1"/>
        <end position="21"/>
    </location>
</feature>
<gene>
    <name evidence="2" type="ORF">GCM10010357_02220</name>
</gene>
<evidence type="ECO:0000256" key="1">
    <source>
        <dbReference type="SAM" id="MobiDB-lite"/>
    </source>
</evidence>
<evidence type="ECO:0000313" key="2">
    <source>
        <dbReference type="EMBL" id="GAA0384907.1"/>
    </source>
</evidence>
<name>A0ABN0Y7B1_9ACTN</name>
<dbReference type="Proteomes" id="UP001500879">
    <property type="component" value="Unassembled WGS sequence"/>
</dbReference>
<comment type="caution">
    <text evidence="2">The sequence shown here is derived from an EMBL/GenBank/DDBJ whole genome shotgun (WGS) entry which is preliminary data.</text>
</comment>
<evidence type="ECO:0000313" key="3">
    <source>
        <dbReference type="Proteomes" id="UP001500879"/>
    </source>
</evidence>